<keyword evidence="2" id="KW-0012">Acyltransferase</keyword>
<dbReference type="SUPFAM" id="SSF55729">
    <property type="entry name" value="Acyl-CoA N-acyltransferases (Nat)"/>
    <property type="match status" value="1"/>
</dbReference>
<proteinExistence type="predicted"/>
<dbReference type="InterPro" id="IPR016181">
    <property type="entry name" value="Acyl_CoA_acyltransferase"/>
</dbReference>
<protein>
    <submittedName>
        <fullName evidence="4">Putative acetyltransferase</fullName>
    </submittedName>
</protein>
<dbReference type="RefSeq" id="WP_243646645.1">
    <property type="nucleotide sequence ID" value="NZ_JANKBF010000004.1"/>
</dbReference>
<sequence>MEIKEVTQRTEIIEPLLEVWQKSVRSTHHFLSEEEIVTISQYVPSAFENVPHFIVSYEEQKPVAFMGIDGERIEMLFIDPICQGRGIGKKLIQIAIQDYGANEVCVNEQNPQAKGFL</sequence>
<comment type="caution">
    <text evidence="4">The sequence shown here is derived from an EMBL/GenBank/DDBJ whole genome shotgun (WGS) entry which is preliminary data.</text>
</comment>
<evidence type="ECO:0000256" key="2">
    <source>
        <dbReference type="ARBA" id="ARBA00023315"/>
    </source>
</evidence>
<reference evidence="4 5" key="1">
    <citation type="submission" date="2019-03" db="EMBL/GenBank/DDBJ databases">
        <title>Genomic Encyclopedia of Type Strains, Phase IV (KMG-IV): sequencing the most valuable type-strain genomes for metagenomic binning, comparative biology and taxonomic classification.</title>
        <authorList>
            <person name="Goeker M."/>
        </authorList>
    </citation>
    <scope>NUCLEOTIDE SEQUENCE [LARGE SCALE GENOMIC DNA]</scope>
    <source>
        <strain evidence="4 5">DSM 29487</strain>
    </source>
</reference>
<keyword evidence="5" id="KW-1185">Reference proteome</keyword>
<dbReference type="CDD" id="cd04301">
    <property type="entry name" value="NAT_SF"/>
    <property type="match status" value="1"/>
</dbReference>
<evidence type="ECO:0000259" key="3">
    <source>
        <dbReference type="PROSITE" id="PS51186"/>
    </source>
</evidence>
<keyword evidence="1 4" id="KW-0808">Transferase</keyword>
<name>A0A4R3Z6E4_9FIRM</name>
<gene>
    <name evidence="4" type="ORF">EDD60_10657</name>
</gene>
<evidence type="ECO:0000313" key="5">
    <source>
        <dbReference type="Proteomes" id="UP000295515"/>
    </source>
</evidence>
<dbReference type="PROSITE" id="PS51186">
    <property type="entry name" value="GNAT"/>
    <property type="match status" value="1"/>
</dbReference>
<dbReference type="Proteomes" id="UP000295515">
    <property type="component" value="Unassembled WGS sequence"/>
</dbReference>
<organism evidence="4 5">
    <name type="scientific">Longibaculum muris</name>
    <dbReference type="NCBI Taxonomy" id="1796628"/>
    <lineage>
        <taxon>Bacteria</taxon>
        <taxon>Bacillati</taxon>
        <taxon>Bacillota</taxon>
        <taxon>Erysipelotrichia</taxon>
        <taxon>Erysipelotrichales</taxon>
        <taxon>Coprobacillaceae</taxon>
        <taxon>Longibaculum</taxon>
    </lineage>
</organism>
<dbReference type="GeneID" id="98915020"/>
<dbReference type="Gene3D" id="3.40.630.30">
    <property type="match status" value="1"/>
</dbReference>
<dbReference type="PANTHER" id="PTHR43800:SF1">
    <property type="entry name" value="PEPTIDYL-LYSINE N-ACETYLTRANSFERASE YJAB"/>
    <property type="match status" value="1"/>
</dbReference>
<dbReference type="InterPro" id="IPR000182">
    <property type="entry name" value="GNAT_dom"/>
</dbReference>
<accession>A0A4R3Z6E4</accession>
<evidence type="ECO:0000256" key="1">
    <source>
        <dbReference type="ARBA" id="ARBA00022679"/>
    </source>
</evidence>
<dbReference type="AlphaFoldDB" id="A0A4R3Z6E4"/>
<feature type="domain" description="N-acetyltransferase" evidence="3">
    <location>
        <begin position="1"/>
        <end position="117"/>
    </location>
</feature>
<dbReference type="Pfam" id="PF13673">
    <property type="entry name" value="Acetyltransf_10"/>
    <property type="match status" value="1"/>
</dbReference>
<dbReference type="PANTHER" id="PTHR43800">
    <property type="entry name" value="PEPTIDYL-LYSINE N-ACETYLTRANSFERASE YJAB"/>
    <property type="match status" value="1"/>
</dbReference>
<dbReference type="GO" id="GO:0016747">
    <property type="term" value="F:acyltransferase activity, transferring groups other than amino-acyl groups"/>
    <property type="evidence" value="ECO:0007669"/>
    <property type="project" value="InterPro"/>
</dbReference>
<evidence type="ECO:0000313" key="4">
    <source>
        <dbReference type="EMBL" id="TCW00726.1"/>
    </source>
</evidence>
<dbReference type="EMBL" id="SMCQ01000006">
    <property type="protein sequence ID" value="TCW00726.1"/>
    <property type="molecule type" value="Genomic_DNA"/>
</dbReference>